<dbReference type="InterPro" id="IPR036514">
    <property type="entry name" value="SGNH_hydro_sf"/>
</dbReference>
<feature type="chain" id="PRO_5022201188" evidence="3">
    <location>
        <begin position="28"/>
        <end position="274"/>
    </location>
</feature>
<dbReference type="InParanoid" id="A0A543AZ15"/>
<feature type="disulfide bond" evidence="2">
    <location>
        <begin position="130"/>
        <end position="138"/>
    </location>
</feature>
<dbReference type="PANTHER" id="PTHR37981:SF1">
    <property type="entry name" value="SGNH HYDROLASE-TYPE ESTERASE DOMAIN-CONTAINING PROTEIN"/>
    <property type="match status" value="1"/>
</dbReference>
<dbReference type="EMBL" id="VFOW01000001">
    <property type="protein sequence ID" value="TQL77760.1"/>
    <property type="molecule type" value="Genomic_DNA"/>
</dbReference>
<reference evidence="5 6" key="1">
    <citation type="submission" date="2019-06" db="EMBL/GenBank/DDBJ databases">
        <title>Sequencing the genomes of 1000 actinobacteria strains.</title>
        <authorList>
            <person name="Klenk H.-P."/>
        </authorList>
    </citation>
    <scope>NUCLEOTIDE SEQUENCE [LARGE SCALE GENOMIC DNA]</scope>
    <source>
        <strain evidence="5 6">DSM 45928</strain>
    </source>
</reference>
<dbReference type="OrthoDB" id="5503950at2"/>
<comment type="caution">
    <text evidence="5">The sequence shown here is derived from an EMBL/GenBank/DDBJ whole genome shotgun (WGS) entry which is preliminary data.</text>
</comment>
<proteinExistence type="predicted"/>
<sequence>MKLARQLSITLAIGIGAALAVPSVAMADVEAESISYVAMGDSFASGTGAGDYAEMSSASWKGGGCYQSVNAYSPLLANQLGADLDFQSCSGAKVADIYSDQMGNLSADTDLITLSVGGNDVGFADVIVTCTTAGTTKCVDKVNAAEADAQARFPSLLGNLYSEIDSRAPNAQVLVLGYPLLFEERTCFGNLGINVDEQRRINAANYVLNDLIRTAATNAGFTYVDPIPSFDGYGVCASGSYINGLRINVPESYHPNKAGHAQGYLPALLAHASV</sequence>
<dbReference type="Pfam" id="PF13472">
    <property type="entry name" value="Lipase_GDSL_2"/>
    <property type="match status" value="1"/>
</dbReference>
<feature type="active site" description="Nucleophile" evidence="1">
    <location>
        <position position="42"/>
    </location>
</feature>
<evidence type="ECO:0000256" key="1">
    <source>
        <dbReference type="PIRSR" id="PIRSR637460-1"/>
    </source>
</evidence>
<feature type="disulfide bond" evidence="2">
    <location>
        <begin position="187"/>
        <end position="236"/>
    </location>
</feature>
<evidence type="ECO:0000256" key="3">
    <source>
        <dbReference type="SAM" id="SignalP"/>
    </source>
</evidence>
<dbReference type="GO" id="GO:0004806">
    <property type="term" value="F:triacylglycerol lipase activity"/>
    <property type="evidence" value="ECO:0007669"/>
    <property type="project" value="TreeGrafter"/>
</dbReference>
<evidence type="ECO:0000313" key="5">
    <source>
        <dbReference type="EMBL" id="TQL77760.1"/>
    </source>
</evidence>
<dbReference type="GO" id="GO:0019433">
    <property type="term" value="P:triglyceride catabolic process"/>
    <property type="evidence" value="ECO:0007669"/>
    <property type="project" value="TreeGrafter"/>
</dbReference>
<dbReference type="CDD" id="cd01823">
    <property type="entry name" value="SEST_like"/>
    <property type="match status" value="1"/>
</dbReference>
<evidence type="ECO:0000256" key="2">
    <source>
        <dbReference type="PIRSR" id="PIRSR637460-2"/>
    </source>
</evidence>
<dbReference type="Gene3D" id="3.40.50.1110">
    <property type="entry name" value="SGNH hydrolase"/>
    <property type="match status" value="1"/>
</dbReference>
<dbReference type="Proteomes" id="UP000317043">
    <property type="component" value="Unassembled WGS sequence"/>
</dbReference>
<gene>
    <name evidence="5" type="ORF">FB566_3326</name>
</gene>
<protein>
    <submittedName>
        <fullName evidence="5">GDSL-like lipase/acylhydrolase family protein</fullName>
    </submittedName>
</protein>
<evidence type="ECO:0000313" key="6">
    <source>
        <dbReference type="Proteomes" id="UP000317043"/>
    </source>
</evidence>
<name>A0A543AZ15_9ACTN</name>
<organism evidence="5 6">
    <name type="scientific">Stackebrandtia endophytica</name>
    <dbReference type="NCBI Taxonomy" id="1496996"/>
    <lineage>
        <taxon>Bacteria</taxon>
        <taxon>Bacillati</taxon>
        <taxon>Actinomycetota</taxon>
        <taxon>Actinomycetes</taxon>
        <taxon>Glycomycetales</taxon>
        <taxon>Glycomycetaceae</taxon>
        <taxon>Stackebrandtia</taxon>
    </lineage>
</organism>
<feature type="domain" description="SGNH hydrolase-type esterase" evidence="4">
    <location>
        <begin position="38"/>
        <end position="261"/>
    </location>
</feature>
<dbReference type="PANTHER" id="PTHR37981">
    <property type="entry name" value="LIPASE 2"/>
    <property type="match status" value="1"/>
</dbReference>
<dbReference type="SUPFAM" id="SSF52266">
    <property type="entry name" value="SGNH hydrolase"/>
    <property type="match status" value="1"/>
</dbReference>
<keyword evidence="6" id="KW-1185">Reference proteome</keyword>
<evidence type="ECO:0000259" key="4">
    <source>
        <dbReference type="Pfam" id="PF13472"/>
    </source>
</evidence>
<dbReference type="RefSeq" id="WP_142041130.1">
    <property type="nucleotide sequence ID" value="NZ_JBHTGS010000001.1"/>
</dbReference>
<keyword evidence="3" id="KW-0732">Signal</keyword>
<accession>A0A543AZ15</accession>
<feature type="disulfide bond" evidence="2">
    <location>
        <begin position="65"/>
        <end position="89"/>
    </location>
</feature>
<dbReference type="AlphaFoldDB" id="A0A543AZ15"/>
<feature type="signal peptide" evidence="3">
    <location>
        <begin position="1"/>
        <end position="27"/>
    </location>
</feature>
<feature type="active site" evidence="1">
    <location>
        <position position="254"/>
    </location>
</feature>
<keyword evidence="2" id="KW-1015">Disulfide bond</keyword>
<dbReference type="InterPro" id="IPR037460">
    <property type="entry name" value="SEST-like"/>
</dbReference>
<dbReference type="InterPro" id="IPR013830">
    <property type="entry name" value="SGNH_hydro"/>
</dbReference>
<keyword evidence="5" id="KW-0378">Hydrolase</keyword>